<dbReference type="Gene3D" id="3.40.50.970">
    <property type="match status" value="2"/>
</dbReference>
<feature type="domain" description="Thiamine pyrophosphate enzyme N-terminal TPP-binding" evidence="6">
    <location>
        <begin position="11"/>
        <end position="126"/>
    </location>
</feature>
<dbReference type="Pfam" id="PF02776">
    <property type="entry name" value="TPP_enzyme_N"/>
    <property type="match status" value="1"/>
</dbReference>
<dbReference type="EMBL" id="JAUSSW010000005">
    <property type="protein sequence ID" value="MDQ0102479.1"/>
    <property type="molecule type" value="Genomic_DNA"/>
</dbReference>
<dbReference type="Gene3D" id="3.40.50.1220">
    <property type="entry name" value="TPP-binding domain"/>
    <property type="match status" value="1"/>
</dbReference>
<keyword evidence="8" id="KW-1185">Reference proteome</keyword>
<dbReference type="SUPFAM" id="SSF52518">
    <property type="entry name" value="Thiamin diphosphate-binding fold (THDP-binding)"/>
    <property type="match status" value="2"/>
</dbReference>
<gene>
    <name evidence="7" type="ORF">J2T10_002132</name>
</gene>
<dbReference type="Pfam" id="PF00205">
    <property type="entry name" value="TPP_enzyme_M"/>
    <property type="match status" value="1"/>
</dbReference>
<dbReference type="RefSeq" id="WP_064722520.1">
    <property type="nucleotide sequence ID" value="NZ_BDDW01000005.1"/>
</dbReference>
<dbReference type="InterPro" id="IPR045229">
    <property type="entry name" value="TPP_enz"/>
</dbReference>
<feature type="domain" description="Thiamine pyrophosphate enzyme TPP-binding" evidence="5">
    <location>
        <begin position="400"/>
        <end position="539"/>
    </location>
</feature>
<dbReference type="InterPro" id="IPR012000">
    <property type="entry name" value="Thiamin_PyroP_enz_cen_dom"/>
</dbReference>
<evidence type="ECO:0000313" key="7">
    <source>
        <dbReference type="EMBL" id="MDQ0102479.1"/>
    </source>
</evidence>
<evidence type="ECO:0000256" key="1">
    <source>
        <dbReference type="ARBA" id="ARBA00007812"/>
    </source>
</evidence>
<evidence type="ECO:0000313" key="8">
    <source>
        <dbReference type="Proteomes" id="UP001244563"/>
    </source>
</evidence>
<comment type="caution">
    <text evidence="7">The sequence shown here is derived from an EMBL/GenBank/DDBJ whole genome shotgun (WGS) entry which is preliminary data.</text>
</comment>
<keyword evidence="7" id="KW-0808">Transferase</keyword>
<dbReference type="SUPFAM" id="SSF52467">
    <property type="entry name" value="DHS-like NAD/FAD-binding domain"/>
    <property type="match status" value="1"/>
</dbReference>
<feature type="domain" description="Thiamine pyrophosphate enzyme central" evidence="4">
    <location>
        <begin position="200"/>
        <end position="329"/>
    </location>
</feature>
<dbReference type="InterPro" id="IPR012001">
    <property type="entry name" value="Thiamin_PyroP_enz_TPP-bd_dom"/>
</dbReference>
<evidence type="ECO:0000259" key="6">
    <source>
        <dbReference type="Pfam" id="PF02776"/>
    </source>
</evidence>
<evidence type="ECO:0000259" key="5">
    <source>
        <dbReference type="Pfam" id="PF02775"/>
    </source>
</evidence>
<keyword evidence="2 3" id="KW-0786">Thiamine pyrophosphate</keyword>
<comment type="similarity">
    <text evidence="1 3">Belongs to the TPP enzyme family.</text>
</comment>
<evidence type="ECO:0000256" key="2">
    <source>
        <dbReference type="ARBA" id="ARBA00023052"/>
    </source>
</evidence>
<accession>A0ABT9TMM5</accession>
<name>A0ABT9TMM5_PAENI</name>
<evidence type="ECO:0000256" key="3">
    <source>
        <dbReference type="RuleBase" id="RU362132"/>
    </source>
</evidence>
<dbReference type="InterPro" id="IPR029061">
    <property type="entry name" value="THDP-binding"/>
</dbReference>
<dbReference type="CDD" id="cd07035">
    <property type="entry name" value="TPP_PYR_POX_like"/>
    <property type="match status" value="1"/>
</dbReference>
<evidence type="ECO:0000259" key="4">
    <source>
        <dbReference type="Pfam" id="PF00205"/>
    </source>
</evidence>
<dbReference type="PANTHER" id="PTHR18968">
    <property type="entry name" value="THIAMINE PYROPHOSPHATE ENZYMES"/>
    <property type="match status" value="1"/>
</dbReference>
<organism evidence="7 8">
    <name type="scientific">Paenarthrobacter nicotinovorans</name>
    <name type="common">Arthrobacter nicotinovorans</name>
    <dbReference type="NCBI Taxonomy" id="29320"/>
    <lineage>
        <taxon>Bacteria</taxon>
        <taxon>Bacillati</taxon>
        <taxon>Actinomycetota</taxon>
        <taxon>Actinomycetes</taxon>
        <taxon>Micrococcales</taxon>
        <taxon>Micrococcaceae</taxon>
        <taxon>Paenarthrobacter</taxon>
    </lineage>
</organism>
<dbReference type="EC" id="2.2.1.6" evidence="7"/>
<dbReference type="NCBIfam" id="NF005470">
    <property type="entry name" value="PRK07064.1"/>
    <property type="match status" value="1"/>
</dbReference>
<dbReference type="PANTHER" id="PTHR18968:SF13">
    <property type="entry name" value="ACETOLACTATE SYNTHASE CATALYTIC SUBUNIT, MITOCHONDRIAL"/>
    <property type="match status" value="1"/>
</dbReference>
<proteinExistence type="inferred from homology"/>
<dbReference type="InterPro" id="IPR011766">
    <property type="entry name" value="TPP_enzyme_TPP-bd"/>
</dbReference>
<sequence length="565" mass="59727">MSQKQSTNGPNGGDVLVRVMRRHGIDTAFGVISIHNLPLVEAVDRELTFIPMRHEAAAVNAADAYARASGKFGVALTSTGTGAGNAAGSMVEALTAGSRVLHITGQIDSEFLGGNRGVIHEVPRQLQMLDAVSGYARTIFNCKDAEADLEEAIAHLQSLPHSPSSIEWPTDLQYLARPDEQRAIEAAERLPPEVDAGALSKAIELLAASKRPVIWAGGGAAGAGEALASLMERLGAGLLSSNSGRGVVPEDHNLVIGNFATTPEASQLLAEADLLLSIGTHFRSNETKHYHLALPAPHIQIDIDADAIGRVYPADVGLLGDARSILAAINGQLDARRGPLQSDADPAAGSWPKRVRQVRYSVREQLSRYIGEYAEVCESIRQRFHRESVIARDVTIPSSQWGNRLLPIYARETNVFPVGGGIGQGLAMGIGAACARPEVPTAVMVGDGGLAVHLGELASLAGSGAWCVVLVFNDGGYGVLRNLQEANGFARAGVDLSTPDFELLSRSLSLPFWRVQSPGTFDQALVEALDVRGPAVIEVDVTALVPQPGPFVPPVHIPQPGHEEA</sequence>
<protein>
    <submittedName>
        <fullName evidence="7">Acetolactate synthase-1/2/3 large subunit</fullName>
        <ecNumber evidence="7">2.2.1.6</ecNumber>
    </submittedName>
</protein>
<dbReference type="Pfam" id="PF02775">
    <property type="entry name" value="TPP_enzyme_C"/>
    <property type="match status" value="1"/>
</dbReference>
<dbReference type="Proteomes" id="UP001244563">
    <property type="component" value="Unassembled WGS sequence"/>
</dbReference>
<dbReference type="CDD" id="cd00568">
    <property type="entry name" value="TPP_enzymes"/>
    <property type="match status" value="1"/>
</dbReference>
<reference evidence="7 8" key="1">
    <citation type="submission" date="2023-07" db="EMBL/GenBank/DDBJ databases">
        <title>Sorghum-associated microbial communities from plants grown in Nebraska, USA.</title>
        <authorList>
            <person name="Schachtman D."/>
        </authorList>
    </citation>
    <scope>NUCLEOTIDE SEQUENCE [LARGE SCALE GENOMIC DNA]</scope>
    <source>
        <strain evidence="7 8">CC523</strain>
    </source>
</reference>
<dbReference type="GO" id="GO:0003984">
    <property type="term" value="F:acetolactate synthase activity"/>
    <property type="evidence" value="ECO:0007669"/>
    <property type="project" value="UniProtKB-EC"/>
</dbReference>
<dbReference type="InterPro" id="IPR029035">
    <property type="entry name" value="DHS-like_NAD/FAD-binding_dom"/>
</dbReference>